<dbReference type="Proteomes" id="UP000288215">
    <property type="component" value="Unassembled WGS sequence"/>
</dbReference>
<name>A0A3S3S8K8_METS7</name>
<proteinExistence type="predicted"/>
<evidence type="ECO:0000256" key="1">
    <source>
        <dbReference type="SAM" id="MobiDB-lite"/>
    </source>
</evidence>
<gene>
    <name evidence="2" type="ORF">Metus_0754</name>
</gene>
<evidence type="ECO:0000313" key="3">
    <source>
        <dbReference type="Proteomes" id="UP000288215"/>
    </source>
</evidence>
<sequence>MRTKKRMNGLRTKKRMNGLRTKTKTSRKKSGDLLPFLFCLGVTKWNSVQNAGNC</sequence>
<protein>
    <submittedName>
        <fullName evidence="2">Uncharacterized protein</fullName>
    </submittedName>
</protein>
<organism evidence="2 3">
    <name type="scientific">Methanosuratincola subterraneus</name>
    <dbReference type="NCBI Taxonomy" id="2593994"/>
    <lineage>
        <taxon>Archaea</taxon>
        <taxon>Thermoproteota</taxon>
        <taxon>Methanosuratincolia</taxon>
        <taxon>Candidatus Methanomethylicales</taxon>
        <taxon>Candidatus Methanomethylicaceae</taxon>
        <taxon>Candidatus Methanosuratincola (ex Vanwonterghem et al. 2016)</taxon>
    </lineage>
</organism>
<evidence type="ECO:0000313" key="2">
    <source>
        <dbReference type="EMBL" id="RWX73975.1"/>
    </source>
</evidence>
<dbReference type="AlphaFoldDB" id="A0A3S3S8K8"/>
<comment type="caution">
    <text evidence="2">The sequence shown here is derived from an EMBL/GenBank/DDBJ whole genome shotgun (WGS) entry which is preliminary data.</text>
</comment>
<dbReference type="EMBL" id="RXGA01000002">
    <property type="protein sequence ID" value="RWX73975.1"/>
    <property type="molecule type" value="Genomic_DNA"/>
</dbReference>
<feature type="region of interest" description="Disordered" evidence="1">
    <location>
        <begin position="1"/>
        <end position="27"/>
    </location>
</feature>
<accession>A0A3S3S8K8</accession>
<reference evidence="2 3" key="1">
    <citation type="submission" date="2018-12" db="EMBL/GenBank/DDBJ databases">
        <title>The complete genome of the methanogenic archaea of the candidate phylum Verstraetearchaeota, obtained from the metagenome of underground thermal water.</title>
        <authorList>
            <person name="Kadnikov V.V."/>
            <person name="Mardanov A.V."/>
            <person name="Beletsky A.V."/>
            <person name="Karnachuk O.V."/>
            <person name="Ravin N.V."/>
        </authorList>
    </citation>
    <scope>NUCLEOTIDE SEQUENCE [LARGE SCALE GENOMIC DNA]</scope>
    <source>
        <strain evidence="2">Ch88</strain>
    </source>
</reference>